<evidence type="ECO:0000313" key="9">
    <source>
        <dbReference type="EMBL" id="BBB28729.1"/>
    </source>
</evidence>
<dbReference type="PANTHER" id="PTHR43071">
    <property type="entry name" value="2-AMINO-4-HYDROXY-6-HYDROXYMETHYLDIHYDROPTERIDINE PYROPHOSPHOKINASE"/>
    <property type="match status" value="1"/>
</dbReference>
<dbReference type="GO" id="GO:0016301">
    <property type="term" value="F:kinase activity"/>
    <property type="evidence" value="ECO:0007669"/>
    <property type="project" value="UniProtKB-KW"/>
</dbReference>
<evidence type="ECO:0000256" key="6">
    <source>
        <dbReference type="ARBA" id="ARBA00022840"/>
    </source>
</evidence>
<evidence type="ECO:0000256" key="5">
    <source>
        <dbReference type="ARBA" id="ARBA00022777"/>
    </source>
</evidence>
<reference evidence="9 10" key="1">
    <citation type="journal article" date="2008" name="Int. J. Syst. Evol. Microbiol.">
        <title>Neptunomonas japonica sp. nov., an Osedax japonicus symbiont-like bacterium isolated from sediment adjacent to sperm whale carcasses off Kagoshima, Japan.</title>
        <authorList>
            <person name="Miyazaki M."/>
            <person name="Nogi Y."/>
            <person name="Fujiwara Y."/>
            <person name="Kawato M."/>
            <person name="Kubokawa K."/>
            <person name="Horikoshi K."/>
        </authorList>
    </citation>
    <scope>NUCLEOTIDE SEQUENCE [LARGE SCALE GENOMIC DNA]</scope>
    <source>
        <strain evidence="9 10">JAMM 1380</strain>
    </source>
</reference>
<protein>
    <recommendedName>
        <fullName evidence="2">2-amino-4-hydroxy-6-hydroxymethyldihydropteridine diphosphokinase</fullName>
        <ecNumber evidence="2">2.7.6.3</ecNumber>
    </recommendedName>
</protein>
<dbReference type="GO" id="GO:0046654">
    <property type="term" value="P:tetrahydrofolate biosynthetic process"/>
    <property type="evidence" value="ECO:0007669"/>
    <property type="project" value="UniProtKB-UniPathway"/>
</dbReference>
<feature type="domain" description="7,8-dihydro-6-hydroxymethylpterin-pyrophosphokinase" evidence="8">
    <location>
        <begin position="86"/>
        <end position="97"/>
    </location>
</feature>
<dbReference type="CDD" id="cd00483">
    <property type="entry name" value="HPPK"/>
    <property type="match status" value="1"/>
</dbReference>
<keyword evidence="10" id="KW-1185">Reference proteome</keyword>
<dbReference type="RefSeq" id="WP_329610930.1">
    <property type="nucleotide sequence ID" value="NZ_AP014546.1"/>
</dbReference>
<dbReference type="NCBIfam" id="TIGR01498">
    <property type="entry name" value="folK"/>
    <property type="match status" value="1"/>
</dbReference>
<evidence type="ECO:0000256" key="4">
    <source>
        <dbReference type="ARBA" id="ARBA00022741"/>
    </source>
</evidence>
<sequence>MISRVYLSIGSNIERYHHVAAGLDKLEMLFSPLIISSVYESEAVGFNGNPFLNLVVGLDTELSVGALLQVLKGIEDENGRVRGGPKFAPRTLDVDILTFGAQVGEIDKVQLPRDEILTNAFVLWPLSELAPREIHPVVNQSYQSLWDEYDKKQQKLWVVDFQWKDQLISAADQP</sequence>
<dbReference type="UniPathway" id="UPA00077">
    <property type="reaction ID" value="UER00155"/>
</dbReference>
<dbReference type="PROSITE" id="PS00794">
    <property type="entry name" value="HPPK"/>
    <property type="match status" value="1"/>
</dbReference>
<comment type="pathway">
    <text evidence="1">Cofactor biosynthesis; tetrahydrofolate biosynthesis; 2-amino-4-hydroxy-6-hydroxymethyl-7,8-dihydropteridine diphosphate from 7,8-dihydroneopterin triphosphate: step 4/4.</text>
</comment>
<keyword evidence="4" id="KW-0547">Nucleotide-binding</keyword>
<dbReference type="InterPro" id="IPR000550">
    <property type="entry name" value="Hppk"/>
</dbReference>
<dbReference type="Pfam" id="PF01288">
    <property type="entry name" value="HPPK"/>
    <property type="match status" value="1"/>
</dbReference>
<keyword evidence="5 9" id="KW-0418">Kinase</keyword>
<evidence type="ECO:0000256" key="7">
    <source>
        <dbReference type="ARBA" id="ARBA00022909"/>
    </source>
</evidence>
<dbReference type="SUPFAM" id="SSF55083">
    <property type="entry name" value="6-hydroxymethyl-7,8-dihydropterin pyrophosphokinase, HPPK"/>
    <property type="match status" value="1"/>
</dbReference>
<evidence type="ECO:0000256" key="1">
    <source>
        <dbReference type="ARBA" id="ARBA00005051"/>
    </source>
</evidence>
<accession>A0A7R6P7L9</accession>
<dbReference type="Gene3D" id="3.30.70.560">
    <property type="entry name" value="7,8-Dihydro-6-hydroxymethylpterin-pyrophosphokinase HPPK"/>
    <property type="match status" value="1"/>
</dbReference>
<dbReference type="AlphaFoldDB" id="A0A7R6P7L9"/>
<evidence type="ECO:0000256" key="2">
    <source>
        <dbReference type="ARBA" id="ARBA00013253"/>
    </source>
</evidence>
<evidence type="ECO:0000313" key="10">
    <source>
        <dbReference type="Proteomes" id="UP000595332"/>
    </source>
</evidence>
<dbReference type="KEGG" id="njp:NEJAP_0772"/>
<keyword evidence="3 9" id="KW-0808">Transferase</keyword>
<organism evidence="9 10">
    <name type="scientific">Neptunomonas japonica JAMM 1380</name>
    <dbReference type="NCBI Taxonomy" id="1441457"/>
    <lineage>
        <taxon>Bacteria</taxon>
        <taxon>Pseudomonadati</taxon>
        <taxon>Pseudomonadota</taxon>
        <taxon>Gammaproteobacteria</taxon>
        <taxon>Oceanospirillales</taxon>
        <taxon>Oceanospirillaceae</taxon>
        <taxon>Neptunomonas</taxon>
    </lineage>
</organism>
<dbReference type="InterPro" id="IPR035907">
    <property type="entry name" value="Hppk_sf"/>
</dbReference>
<keyword evidence="7" id="KW-0289">Folate biosynthesis</keyword>
<proteinExistence type="predicted"/>
<name>A0A7R6P7L9_9GAMM</name>
<gene>
    <name evidence="9" type="ORF">NEJAP_0772</name>
</gene>
<dbReference type="GO" id="GO:0003848">
    <property type="term" value="F:2-amino-4-hydroxy-6-hydroxymethyldihydropteridine diphosphokinase activity"/>
    <property type="evidence" value="ECO:0007669"/>
    <property type="project" value="UniProtKB-EC"/>
</dbReference>
<evidence type="ECO:0000256" key="3">
    <source>
        <dbReference type="ARBA" id="ARBA00022679"/>
    </source>
</evidence>
<evidence type="ECO:0000259" key="8">
    <source>
        <dbReference type="PROSITE" id="PS00794"/>
    </source>
</evidence>
<dbReference type="Proteomes" id="UP000595332">
    <property type="component" value="Chromosome"/>
</dbReference>
<dbReference type="EMBL" id="AP014546">
    <property type="protein sequence ID" value="BBB28729.1"/>
    <property type="molecule type" value="Genomic_DNA"/>
</dbReference>
<dbReference type="GO" id="GO:0005524">
    <property type="term" value="F:ATP binding"/>
    <property type="evidence" value="ECO:0007669"/>
    <property type="project" value="UniProtKB-KW"/>
</dbReference>
<dbReference type="PANTHER" id="PTHR43071:SF2">
    <property type="entry name" value="2-AMINO-4-HYDROXY-6-HYDROXYMETHYLDIHYDROPTERIDINE PYROPHOSPHOKINASE"/>
    <property type="match status" value="1"/>
</dbReference>
<dbReference type="EC" id="2.7.6.3" evidence="2"/>
<dbReference type="GO" id="GO:0046656">
    <property type="term" value="P:folic acid biosynthetic process"/>
    <property type="evidence" value="ECO:0007669"/>
    <property type="project" value="UniProtKB-KW"/>
</dbReference>
<keyword evidence="6" id="KW-0067">ATP-binding</keyword>